<dbReference type="GO" id="GO:0006620">
    <property type="term" value="P:post-translational protein targeting to endoplasmic reticulum membrane"/>
    <property type="evidence" value="ECO:0007669"/>
    <property type="project" value="TreeGrafter"/>
</dbReference>
<name>A0A0D7ASH2_9AGAR</name>
<dbReference type="PANTHER" id="PTHR45831:SF2">
    <property type="entry name" value="LD24721P"/>
    <property type="match status" value="1"/>
</dbReference>
<reference evidence="3 4" key="1">
    <citation type="journal article" date="2015" name="Fungal Genet. Biol.">
        <title>Evolution of novel wood decay mechanisms in Agaricales revealed by the genome sequences of Fistulina hepatica and Cylindrobasidium torrendii.</title>
        <authorList>
            <person name="Floudas D."/>
            <person name="Held B.W."/>
            <person name="Riley R."/>
            <person name="Nagy L.G."/>
            <person name="Koehler G."/>
            <person name="Ransdell A.S."/>
            <person name="Younus H."/>
            <person name="Chow J."/>
            <person name="Chiniquy J."/>
            <person name="Lipzen A."/>
            <person name="Tritt A."/>
            <person name="Sun H."/>
            <person name="Haridas S."/>
            <person name="LaButti K."/>
            <person name="Ohm R.A."/>
            <person name="Kues U."/>
            <person name="Blanchette R.A."/>
            <person name="Grigoriev I.V."/>
            <person name="Minto R.E."/>
            <person name="Hibbett D.S."/>
        </authorList>
    </citation>
    <scope>NUCLEOTIDE SEQUENCE [LARGE SCALE GENOMIC DNA]</scope>
    <source>
        <strain evidence="3 4">FP15055 ss-10</strain>
    </source>
</reference>
<accession>A0A0D7ASH2</accession>
<dbReference type="GO" id="GO:0072380">
    <property type="term" value="C:TRC complex"/>
    <property type="evidence" value="ECO:0007669"/>
    <property type="project" value="TreeGrafter"/>
</dbReference>
<dbReference type="EMBL" id="KN880980">
    <property type="protein sequence ID" value="KIY61303.1"/>
    <property type="molecule type" value="Genomic_DNA"/>
</dbReference>
<evidence type="ECO:0000313" key="3">
    <source>
        <dbReference type="EMBL" id="KIY61303.1"/>
    </source>
</evidence>
<dbReference type="PANTHER" id="PTHR45831">
    <property type="entry name" value="LD24721P"/>
    <property type="match status" value="1"/>
</dbReference>
<dbReference type="SMART" id="SM00028">
    <property type="entry name" value="TPR"/>
    <property type="match status" value="3"/>
</dbReference>
<sequence>MSIQEELKAEGNKFFGAKNYAQAIEKYSAAIQLYEAAADIGDHPKVAVLYANRAACYLNLKEYLSAISDAKQATEKDPKYVKAWARLAVAHDKLGDYRLSRQEWRRAWELAEDQGNTKLSSEYLAAVNNAERMFSKIDDAAPRSKSLGGQTGPIVHNTFNDGGRFPWVVAKEMIPSLDMQDDETSSAWVIHEAHEAFKEAVTMMFKTRKQGQIMMGPTGVIALLSSAIIQDNRCFHIDDGQFITKYNEQVIFECTQQGCLDWTSAAPAQIKKEALERLASRGWNYVRPSLALTIRGWIMRAFFEGGMQANHTAEIEFTRRAVELIEWGRKTWPNVSQEERGSTFERTFLRGVKNMLITALGQSGTRDTLEEYNRLAEEQVDDIDEHSIPDDYPPGFLMSFGMYCKGHAYAAQAMYQTRMSEVHAKQSMPYREKNFAAYRFYRQAAECFPMDDEHRAWFLSCAVQRMWEFGAPVGDQIDRMDELAEAKKAMEKLWKLSSLAKGGRDVLIDRALNTKQKWVKMLKDGEIKLDTQMGMHFE</sequence>
<gene>
    <name evidence="3" type="ORF">CYLTODRAFT_427598</name>
</gene>
<keyword evidence="4" id="KW-1185">Reference proteome</keyword>
<dbReference type="STRING" id="1314674.A0A0D7ASH2"/>
<evidence type="ECO:0000256" key="1">
    <source>
        <dbReference type="ARBA" id="ARBA00022737"/>
    </source>
</evidence>
<evidence type="ECO:0000313" key="4">
    <source>
        <dbReference type="Proteomes" id="UP000054007"/>
    </source>
</evidence>
<proteinExistence type="predicted"/>
<dbReference type="SUPFAM" id="SSF48452">
    <property type="entry name" value="TPR-like"/>
    <property type="match status" value="1"/>
</dbReference>
<dbReference type="InterPro" id="IPR019734">
    <property type="entry name" value="TPR_rpt"/>
</dbReference>
<dbReference type="Proteomes" id="UP000054007">
    <property type="component" value="Unassembled WGS sequence"/>
</dbReference>
<dbReference type="InterPro" id="IPR011990">
    <property type="entry name" value="TPR-like_helical_dom_sf"/>
</dbReference>
<organism evidence="3 4">
    <name type="scientific">Cylindrobasidium torrendii FP15055 ss-10</name>
    <dbReference type="NCBI Taxonomy" id="1314674"/>
    <lineage>
        <taxon>Eukaryota</taxon>
        <taxon>Fungi</taxon>
        <taxon>Dikarya</taxon>
        <taxon>Basidiomycota</taxon>
        <taxon>Agaricomycotina</taxon>
        <taxon>Agaricomycetes</taxon>
        <taxon>Agaricomycetidae</taxon>
        <taxon>Agaricales</taxon>
        <taxon>Marasmiineae</taxon>
        <taxon>Physalacriaceae</taxon>
        <taxon>Cylindrobasidium</taxon>
    </lineage>
</organism>
<dbReference type="AlphaFoldDB" id="A0A0D7ASH2"/>
<evidence type="ECO:0000256" key="2">
    <source>
        <dbReference type="ARBA" id="ARBA00022803"/>
    </source>
</evidence>
<keyword evidence="1" id="KW-0677">Repeat</keyword>
<dbReference type="InterPro" id="IPR047150">
    <property type="entry name" value="SGT"/>
</dbReference>
<dbReference type="GO" id="GO:0060090">
    <property type="term" value="F:molecular adaptor activity"/>
    <property type="evidence" value="ECO:0007669"/>
    <property type="project" value="TreeGrafter"/>
</dbReference>
<dbReference type="GO" id="GO:0016020">
    <property type="term" value="C:membrane"/>
    <property type="evidence" value="ECO:0007669"/>
    <property type="project" value="TreeGrafter"/>
</dbReference>
<protein>
    <submittedName>
        <fullName evidence="3">Uncharacterized protein</fullName>
    </submittedName>
</protein>
<dbReference type="OrthoDB" id="2423701at2759"/>
<keyword evidence="2" id="KW-0802">TPR repeat</keyword>
<dbReference type="Gene3D" id="1.25.40.10">
    <property type="entry name" value="Tetratricopeptide repeat domain"/>
    <property type="match status" value="1"/>
</dbReference>